<comment type="domain">
    <text evidence="11">Consists of three domains; the N-terminal catalytic domain, the editing domain and the C-terminal C-Ala domain. The editing domain removes incorrectly charged amino acids, while the C-Ala domain, along with tRNA(Ala), serves as a bridge to cooperatively bring together the editing and aminoacylation centers thus stimulating deacylation of misacylated tRNAs.</text>
</comment>
<dbReference type="InterPro" id="IPR023033">
    <property type="entry name" value="Ala_tRNA_ligase_euk/bac"/>
</dbReference>
<organism evidence="14 15">
    <name type="scientific">Spectribacter acetivorans</name>
    <dbReference type="NCBI Taxonomy" id="3075603"/>
    <lineage>
        <taxon>Bacteria</taxon>
        <taxon>Pseudomonadati</taxon>
        <taxon>Pseudomonadota</taxon>
        <taxon>Gammaproteobacteria</taxon>
        <taxon>Salinisphaerales</taxon>
        <taxon>Salinisphaeraceae</taxon>
        <taxon>Spectribacter</taxon>
    </lineage>
</organism>
<keyword evidence="8 11" id="KW-0694">RNA-binding</keyword>
<dbReference type="InterPro" id="IPR012947">
    <property type="entry name" value="tRNA_SAD"/>
</dbReference>
<dbReference type="InterPro" id="IPR045864">
    <property type="entry name" value="aa-tRNA-synth_II/BPL/LPL"/>
</dbReference>
<dbReference type="HAMAP" id="MF_00036_B">
    <property type="entry name" value="Ala_tRNA_synth_B"/>
    <property type="match status" value="1"/>
</dbReference>
<dbReference type="InterPro" id="IPR018164">
    <property type="entry name" value="Ala-tRNA-synth_IIc_N"/>
</dbReference>
<evidence type="ECO:0000256" key="2">
    <source>
        <dbReference type="ARBA" id="ARBA00022555"/>
    </source>
</evidence>
<dbReference type="RefSeq" id="WP_311660090.1">
    <property type="nucleotide sequence ID" value="NZ_JAVRHY010000016.1"/>
</dbReference>
<evidence type="ECO:0000256" key="1">
    <source>
        <dbReference type="ARBA" id="ARBA00008226"/>
    </source>
</evidence>
<evidence type="ECO:0000313" key="14">
    <source>
        <dbReference type="EMBL" id="MDT0619574.1"/>
    </source>
</evidence>
<dbReference type="SUPFAM" id="SSF55681">
    <property type="entry name" value="Class II aaRS and biotin synthetases"/>
    <property type="match status" value="1"/>
</dbReference>
<accession>A0ABU3BBE0</accession>
<dbReference type="Pfam" id="PF07973">
    <property type="entry name" value="tRNA_SAD"/>
    <property type="match status" value="1"/>
</dbReference>
<dbReference type="InterPro" id="IPR018165">
    <property type="entry name" value="Ala-tRNA-synth_IIc_core"/>
</dbReference>
<keyword evidence="7 11" id="KW-0067">ATP-binding</keyword>
<comment type="catalytic activity">
    <reaction evidence="11">
        <text>tRNA(Ala) + L-alanine + ATP = L-alanyl-tRNA(Ala) + AMP + diphosphate</text>
        <dbReference type="Rhea" id="RHEA:12540"/>
        <dbReference type="Rhea" id="RHEA-COMP:9657"/>
        <dbReference type="Rhea" id="RHEA-COMP:9923"/>
        <dbReference type="ChEBI" id="CHEBI:30616"/>
        <dbReference type="ChEBI" id="CHEBI:33019"/>
        <dbReference type="ChEBI" id="CHEBI:57972"/>
        <dbReference type="ChEBI" id="CHEBI:78442"/>
        <dbReference type="ChEBI" id="CHEBI:78497"/>
        <dbReference type="ChEBI" id="CHEBI:456215"/>
        <dbReference type="EC" id="6.1.1.7"/>
    </reaction>
</comment>
<dbReference type="PRINTS" id="PR00980">
    <property type="entry name" value="TRNASYNTHALA"/>
</dbReference>
<keyword evidence="3 11" id="KW-0436">Ligase</keyword>
<evidence type="ECO:0000259" key="13">
    <source>
        <dbReference type="PROSITE" id="PS50860"/>
    </source>
</evidence>
<feature type="binding site" evidence="11">
    <location>
        <position position="659"/>
    </location>
    <ligand>
        <name>Zn(2+)</name>
        <dbReference type="ChEBI" id="CHEBI:29105"/>
    </ligand>
</feature>
<evidence type="ECO:0000256" key="4">
    <source>
        <dbReference type="ARBA" id="ARBA00022723"/>
    </source>
</evidence>
<dbReference type="EMBL" id="JAVRHY010000016">
    <property type="protein sequence ID" value="MDT0619574.1"/>
    <property type="molecule type" value="Genomic_DNA"/>
</dbReference>
<evidence type="ECO:0000256" key="10">
    <source>
        <dbReference type="ARBA" id="ARBA00023146"/>
    </source>
</evidence>
<feature type="binding site" evidence="11">
    <location>
        <position position="561"/>
    </location>
    <ligand>
        <name>Zn(2+)</name>
        <dbReference type="ChEBI" id="CHEBI:29105"/>
    </ligand>
</feature>
<keyword evidence="12" id="KW-0175">Coiled coil</keyword>
<sequence length="876" mass="94856">MMGTNALRAAFLDYFADKQHQVVPSSPLIPGTDPTLLFTNAGMVPFKDVFLGREARDYTRAASSQRCVRAGGKHNDLENVGYTARHHTFFEMLGNFSFGDYFKREAIGYAWEFLTVELGLPPEKLWITVYEEDEDAAAIWLDEIGVSPDRFSRIGAADNFWSMGDTGPCGPCSEIFYDHGAHIPGGPPGTPEEDGDRYVEIWNLVFMQYNRQADGSMEDLPKPSVDTGMGLERIAAVLQGTHDNYGIDLFRTLMAATAEAVGCELDDPERQASLKVVADHIRATAFLIADGVLPANEGRGYVLRRIMRRAIRHGHKLGATEAFFHKLVAPLTDEMGEAFPELAAARAHVEKVVAQEESRFAETLAQGMTILDNAIADLSGKTLDGETVFKLYDTYGFPVDLTADVARERGLRVDQEGFDRAMAAQRERARAASRFSVDYTQAVDVAGTTRFTGYGAVEDAGEVIGLLRDGQPVDRLAEGEEGVVILDVTPFYGESGGQIGDAGLLESAGALFEVVDTQKADGKHLHVGRVSGGELAMGETVHARVDAERRAAIELNHTSTHLVHAALREILGTHVRQKGSLVAPDRLRFDFAHYEPVTPDLLADIESRVNQQIRADIEGEFFETTYDDAIARGALAFFGEKYGDRVRVVRFSDDSMELCGGTHVNRSGEIGLFRFSEERGVAAGVRRIEAQTGGSAIQRIREQESRLERIAAALKTQPAEVEDRLDKTLDRLAKLEKQVEQLGAQMASAKGGDLAGKAVDVDGVQVLAERLDGADRKTLRDTLDALKNKLGSALIVLAAVDDGKVALIAGASKDLADRLPAGELVNFVAEQVGGKGGGRADMAQAGGSQPDNLDAALASVAPHARERLAASTAPAD</sequence>
<dbReference type="NCBIfam" id="TIGR00344">
    <property type="entry name" value="alaS"/>
    <property type="match status" value="1"/>
</dbReference>
<dbReference type="PROSITE" id="PS50860">
    <property type="entry name" value="AA_TRNA_LIGASE_II_ALA"/>
    <property type="match status" value="1"/>
</dbReference>
<evidence type="ECO:0000256" key="3">
    <source>
        <dbReference type="ARBA" id="ARBA00022598"/>
    </source>
</evidence>
<dbReference type="EC" id="6.1.1.7" evidence="11"/>
<feature type="binding site" evidence="11">
    <location>
        <position position="557"/>
    </location>
    <ligand>
        <name>Zn(2+)</name>
        <dbReference type="ChEBI" id="CHEBI:29105"/>
    </ligand>
</feature>
<keyword evidence="15" id="KW-1185">Reference proteome</keyword>
<dbReference type="InterPro" id="IPR018163">
    <property type="entry name" value="Thr/Ala-tRNA-synth_IIc_edit"/>
</dbReference>
<dbReference type="CDD" id="cd00673">
    <property type="entry name" value="AlaRS_core"/>
    <property type="match status" value="1"/>
</dbReference>
<name>A0ABU3BBE0_9GAMM</name>
<evidence type="ECO:0000313" key="15">
    <source>
        <dbReference type="Proteomes" id="UP001259982"/>
    </source>
</evidence>
<keyword evidence="6 11" id="KW-0862">Zinc</keyword>
<dbReference type="Gene3D" id="6.10.250.550">
    <property type="match status" value="1"/>
</dbReference>
<dbReference type="InterPro" id="IPR009000">
    <property type="entry name" value="Transl_B-barrel_sf"/>
</dbReference>
<dbReference type="PANTHER" id="PTHR11777:SF9">
    <property type="entry name" value="ALANINE--TRNA LIGASE, CYTOPLASMIC"/>
    <property type="match status" value="1"/>
</dbReference>
<gene>
    <name evidence="11 14" type="primary">alaS</name>
    <name evidence="14" type="ORF">RM531_13930</name>
</gene>
<keyword evidence="11" id="KW-0963">Cytoplasm</keyword>
<keyword evidence="4 11" id="KW-0479">Metal-binding</keyword>
<dbReference type="Gene3D" id="3.30.930.10">
    <property type="entry name" value="Bira Bifunctional Protein, Domain 2"/>
    <property type="match status" value="1"/>
</dbReference>
<keyword evidence="9 11" id="KW-0648">Protein biosynthesis</keyword>
<dbReference type="SUPFAM" id="SSF50447">
    <property type="entry name" value="Translation proteins"/>
    <property type="match status" value="1"/>
</dbReference>
<reference evidence="14 15" key="1">
    <citation type="submission" date="2023-09" db="EMBL/GenBank/DDBJ databases">
        <authorList>
            <person name="Rey-Velasco X."/>
        </authorList>
    </citation>
    <scope>NUCLEOTIDE SEQUENCE [LARGE SCALE GENOMIC DNA]</scope>
    <source>
        <strain evidence="14 15">P385</strain>
    </source>
</reference>
<evidence type="ECO:0000256" key="6">
    <source>
        <dbReference type="ARBA" id="ARBA00022833"/>
    </source>
</evidence>
<dbReference type="Proteomes" id="UP001259982">
    <property type="component" value="Unassembled WGS sequence"/>
</dbReference>
<dbReference type="PANTHER" id="PTHR11777">
    <property type="entry name" value="ALANYL-TRNA SYNTHETASE"/>
    <property type="match status" value="1"/>
</dbReference>
<feature type="binding site" evidence="11">
    <location>
        <position position="663"/>
    </location>
    <ligand>
        <name>Zn(2+)</name>
        <dbReference type="ChEBI" id="CHEBI:29105"/>
    </ligand>
</feature>
<dbReference type="Gene3D" id="3.10.310.40">
    <property type="match status" value="1"/>
</dbReference>
<dbReference type="InterPro" id="IPR050058">
    <property type="entry name" value="Ala-tRNA_ligase"/>
</dbReference>
<evidence type="ECO:0000256" key="12">
    <source>
        <dbReference type="SAM" id="Coils"/>
    </source>
</evidence>
<comment type="caution">
    <text evidence="14">The sequence shown here is derived from an EMBL/GenBank/DDBJ whole genome shotgun (WGS) entry which is preliminary data.</text>
</comment>
<protein>
    <recommendedName>
        <fullName evidence="11">Alanine--tRNA ligase</fullName>
        <ecNumber evidence="11">6.1.1.7</ecNumber>
    </recommendedName>
    <alternativeName>
        <fullName evidence="11">Alanyl-tRNA synthetase</fullName>
        <shortName evidence="11">AlaRS</shortName>
    </alternativeName>
</protein>
<keyword evidence="5 11" id="KW-0547">Nucleotide-binding</keyword>
<dbReference type="SUPFAM" id="SSF101353">
    <property type="entry name" value="Putative anticodon-binding domain of alanyl-tRNA synthetase (AlaRS)"/>
    <property type="match status" value="1"/>
</dbReference>
<keyword evidence="10 11" id="KW-0030">Aminoacyl-tRNA synthetase</keyword>
<dbReference type="Gene3D" id="3.30.54.20">
    <property type="match status" value="1"/>
</dbReference>
<feature type="domain" description="Alanyl-transfer RNA synthetases family profile" evidence="13">
    <location>
        <begin position="2"/>
        <end position="702"/>
    </location>
</feature>
<keyword evidence="2 11" id="KW-0820">tRNA-binding</keyword>
<dbReference type="InterPro" id="IPR018162">
    <property type="entry name" value="Ala-tRNA-ligase_IIc_anticod-bd"/>
</dbReference>
<dbReference type="Gene3D" id="2.40.30.130">
    <property type="match status" value="1"/>
</dbReference>
<dbReference type="InterPro" id="IPR003156">
    <property type="entry name" value="DHHA1_dom"/>
</dbReference>
<dbReference type="Pfam" id="PF01411">
    <property type="entry name" value="tRNA-synt_2c"/>
    <property type="match status" value="1"/>
</dbReference>
<dbReference type="Pfam" id="PF02272">
    <property type="entry name" value="DHHA1"/>
    <property type="match status" value="1"/>
</dbReference>
<feature type="coiled-coil region" evidence="12">
    <location>
        <begin position="697"/>
        <end position="752"/>
    </location>
</feature>
<evidence type="ECO:0000256" key="8">
    <source>
        <dbReference type="ARBA" id="ARBA00022884"/>
    </source>
</evidence>
<dbReference type="SUPFAM" id="SSF55186">
    <property type="entry name" value="ThrRS/AlaRS common domain"/>
    <property type="match status" value="1"/>
</dbReference>
<dbReference type="InterPro" id="IPR002318">
    <property type="entry name" value="Ala-tRNA-lgiase_IIc"/>
</dbReference>
<comment type="subcellular location">
    <subcellularLocation>
        <location evidence="11">Cytoplasm</location>
    </subcellularLocation>
</comment>
<dbReference type="Gene3D" id="3.30.980.10">
    <property type="entry name" value="Threonyl-trna Synthetase, Chain A, domain 2"/>
    <property type="match status" value="1"/>
</dbReference>
<comment type="similarity">
    <text evidence="1 11">Belongs to the class-II aminoacyl-tRNA synthetase family.</text>
</comment>
<evidence type="ECO:0000256" key="9">
    <source>
        <dbReference type="ARBA" id="ARBA00022917"/>
    </source>
</evidence>
<comment type="function">
    <text evidence="11">Catalyzes the attachment of alanine to tRNA(Ala) in a two-step reaction: alanine is first activated by ATP to form Ala-AMP and then transferred to the acceptor end of tRNA(Ala). Also edits incorrectly charged Ser-tRNA(Ala) and Gly-tRNA(Ala) via its editing domain.</text>
</comment>
<comment type="cofactor">
    <cofactor evidence="11">
        <name>Zn(2+)</name>
        <dbReference type="ChEBI" id="CHEBI:29105"/>
    </cofactor>
    <text evidence="11">Binds 1 zinc ion per subunit.</text>
</comment>
<evidence type="ECO:0000256" key="11">
    <source>
        <dbReference type="HAMAP-Rule" id="MF_00036"/>
    </source>
</evidence>
<dbReference type="GO" id="GO:0004813">
    <property type="term" value="F:alanine-tRNA ligase activity"/>
    <property type="evidence" value="ECO:0007669"/>
    <property type="project" value="UniProtKB-EC"/>
</dbReference>
<dbReference type="SMART" id="SM00863">
    <property type="entry name" value="tRNA_SAD"/>
    <property type="match status" value="1"/>
</dbReference>
<proteinExistence type="inferred from homology"/>
<evidence type="ECO:0000256" key="5">
    <source>
        <dbReference type="ARBA" id="ARBA00022741"/>
    </source>
</evidence>
<evidence type="ECO:0000256" key="7">
    <source>
        <dbReference type="ARBA" id="ARBA00022840"/>
    </source>
</evidence>